<dbReference type="PROSITE" id="PS51257">
    <property type="entry name" value="PROKAR_LIPOPROTEIN"/>
    <property type="match status" value="1"/>
</dbReference>
<keyword evidence="1" id="KW-0175">Coiled coil</keyword>
<protein>
    <submittedName>
        <fullName evidence="4">Tetratricopeptide repeat protein</fullName>
    </submittedName>
</protein>
<dbReference type="InterPro" id="IPR011990">
    <property type="entry name" value="TPR-like_helical_dom_sf"/>
</dbReference>
<dbReference type="Gene3D" id="1.25.40.10">
    <property type="entry name" value="Tetratricopeptide repeat domain"/>
    <property type="match status" value="1"/>
</dbReference>
<evidence type="ECO:0000256" key="2">
    <source>
        <dbReference type="SAM" id="MobiDB-lite"/>
    </source>
</evidence>
<accession>A0A9X2JV88</accession>
<keyword evidence="5" id="KW-1185">Reference proteome</keyword>
<reference evidence="4" key="1">
    <citation type="submission" date="2022-06" db="EMBL/GenBank/DDBJ databases">
        <title>Idiomarina rhizosphaerae M1R2S28.</title>
        <authorList>
            <person name="Sun J.-Q."/>
            <person name="Li L.-F."/>
        </authorList>
    </citation>
    <scope>NUCLEOTIDE SEQUENCE</scope>
    <source>
        <strain evidence="4">M1R2S28</strain>
    </source>
</reference>
<comment type="caution">
    <text evidence="4">The sequence shown here is derived from an EMBL/GenBank/DDBJ whole genome shotgun (WGS) entry which is preliminary data.</text>
</comment>
<dbReference type="SUPFAM" id="SSF48452">
    <property type="entry name" value="TPR-like"/>
    <property type="match status" value="1"/>
</dbReference>
<dbReference type="AlphaFoldDB" id="A0A9X2JV88"/>
<evidence type="ECO:0000256" key="1">
    <source>
        <dbReference type="SAM" id="Coils"/>
    </source>
</evidence>
<feature type="coiled-coil region" evidence="1">
    <location>
        <begin position="115"/>
        <end position="142"/>
    </location>
</feature>
<name>A0A9X2JV88_9GAMM</name>
<evidence type="ECO:0000313" key="4">
    <source>
        <dbReference type="EMBL" id="MCP1339706.1"/>
    </source>
</evidence>
<sequence>MKTSILIAVLLLSLISQGCSATVEERQVREQSLESAINWYKNGDLLSAEQHLQWLHRKGLGTDKSWALLGNIYFRQYRFEASESAYGQSLRFNSSDRNVWFNLALLNLRQTTNILMDARVELKTFDGELERLLNELLKLQQARLSDAPEVPINAPNASLSEPSGVASRAL</sequence>
<gene>
    <name evidence="4" type="ORF">NJR55_08855</name>
</gene>
<organism evidence="4 5">
    <name type="scientific">Idiomarina rhizosphaerae</name>
    <dbReference type="NCBI Taxonomy" id="2961572"/>
    <lineage>
        <taxon>Bacteria</taxon>
        <taxon>Pseudomonadati</taxon>
        <taxon>Pseudomonadota</taxon>
        <taxon>Gammaproteobacteria</taxon>
        <taxon>Alteromonadales</taxon>
        <taxon>Idiomarinaceae</taxon>
        <taxon>Idiomarina</taxon>
    </lineage>
</organism>
<evidence type="ECO:0000256" key="3">
    <source>
        <dbReference type="SAM" id="SignalP"/>
    </source>
</evidence>
<dbReference type="Proteomes" id="UP001139474">
    <property type="component" value="Unassembled WGS sequence"/>
</dbReference>
<dbReference type="RefSeq" id="WP_253619623.1">
    <property type="nucleotide sequence ID" value="NZ_JAMZDE010000007.1"/>
</dbReference>
<feature type="region of interest" description="Disordered" evidence="2">
    <location>
        <begin position="150"/>
        <end position="170"/>
    </location>
</feature>
<evidence type="ECO:0000313" key="5">
    <source>
        <dbReference type="Proteomes" id="UP001139474"/>
    </source>
</evidence>
<feature type="chain" id="PRO_5040914980" evidence="3">
    <location>
        <begin position="22"/>
        <end position="170"/>
    </location>
</feature>
<keyword evidence="3" id="KW-0732">Signal</keyword>
<feature type="signal peptide" evidence="3">
    <location>
        <begin position="1"/>
        <end position="21"/>
    </location>
</feature>
<proteinExistence type="predicted"/>
<dbReference type="EMBL" id="JAMZDE010000007">
    <property type="protein sequence ID" value="MCP1339706.1"/>
    <property type="molecule type" value="Genomic_DNA"/>
</dbReference>